<gene>
    <name evidence="2" type="ORF">JOL79_16045</name>
</gene>
<organism evidence="2 3">
    <name type="scientific">Microbispora oryzae</name>
    <dbReference type="NCBI Taxonomy" id="2806554"/>
    <lineage>
        <taxon>Bacteria</taxon>
        <taxon>Bacillati</taxon>
        <taxon>Actinomycetota</taxon>
        <taxon>Actinomycetes</taxon>
        <taxon>Streptosporangiales</taxon>
        <taxon>Streptosporangiaceae</taxon>
        <taxon>Microbispora</taxon>
    </lineage>
</organism>
<dbReference type="EMBL" id="JAFCNB010000007">
    <property type="protein sequence ID" value="MBP2705328.1"/>
    <property type="molecule type" value="Genomic_DNA"/>
</dbReference>
<name>A0A941AKJ7_9ACTN</name>
<feature type="domain" description="Suppressor of fused-like" evidence="1">
    <location>
        <begin position="221"/>
        <end position="363"/>
    </location>
</feature>
<evidence type="ECO:0000313" key="3">
    <source>
        <dbReference type="Proteomes" id="UP000674234"/>
    </source>
</evidence>
<keyword evidence="3" id="KW-1185">Reference proteome</keyword>
<sequence length="369" mass="40796">MRLYILVWRSNPGGEPRRSGVTIEAVLTSPNPYGSRTLTVETDRASSVAYLRDARGTVHGAVWLANHVPAPATIDLVRANTGLPPLMPVGGTKRPEGTPLLDPAAISVLWFEEGDGVALYERQELLAIIPGWADMARGMPGYARDAAGESPFAWSLSEALEGLSPRVAKARAYWHWRRAEGSWESFQQFVMGHLDSRMGPAGRYWDVSGDRLPLVGVSERPPRDGRGFTVLSTVGMSCQRMPTAERYDTSSRVELALATRQDPRVAARVFAWLGQYPWRSVTWLGHGHTARWFQRPGTFPLSLGQGEQELQGVIMLADPPGVPETNGFMFGGDAVRWLWLIPLTDVELRLVADRGHEVISERLAVHTRI</sequence>
<evidence type="ECO:0000259" key="1">
    <source>
        <dbReference type="Pfam" id="PF05076"/>
    </source>
</evidence>
<proteinExistence type="predicted"/>
<accession>A0A941AKJ7</accession>
<comment type="caution">
    <text evidence="2">The sequence shown here is derived from an EMBL/GenBank/DDBJ whole genome shotgun (WGS) entry which is preliminary data.</text>
</comment>
<dbReference type="Proteomes" id="UP000674234">
    <property type="component" value="Unassembled WGS sequence"/>
</dbReference>
<dbReference type="AlphaFoldDB" id="A0A941AKJ7"/>
<evidence type="ECO:0000313" key="2">
    <source>
        <dbReference type="EMBL" id="MBP2705328.1"/>
    </source>
</evidence>
<reference evidence="2" key="1">
    <citation type="submission" date="2021-02" db="EMBL/GenBank/DDBJ databases">
        <title>Draft genome sequence of Microbispora sp. RL4-1S isolated from rice leaves in Thailand.</title>
        <authorList>
            <person name="Muangham S."/>
            <person name="Duangmal K."/>
        </authorList>
    </citation>
    <scope>NUCLEOTIDE SEQUENCE</scope>
    <source>
        <strain evidence="2">RL4-1S</strain>
    </source>
</reference>
<dbReference type="InterPro" id="IPR020941">
    <property type="entry name" value="SUFU-like_domain"/>
</dbReference>
<dbReference type="Pfam" id="PF05076">
    <property type="entry name" value="SUFU"/>
    <property type="match status" value="1"/>
</dbReference>
<protein>
    <submittedName>
        <fullName evidence="2">Suppressor of fused domain protein</fullName>
    </submittedName>
</protein>